<sequence length="79" mass="8288">MAHALARADIPDPSPIPGPPPGLPPAHLEFHEKANCYTPKEGGTDCSTQIPETPEAEDPIRANAIHSQVGCQVKIIGSV</sequence>
<feature type="compositionally biased region" description="Pro residues" evidence="1">
    <location>
        <begin position="12"/>
        <end position="24"/>
    </location>
</feature>
<dbReference type="Proteomes" id="UP000001471">
    <property type="component" value="Unassembled WGS sequence"/>
</dbReference>
<name>B2W489_PYRTR</name>
<reference evidence="3" key="1">
    <citation type="journal article" date="2013" name="G3 (Bethesda)">
        <title>Comparative genomics of a plant-pathogenic fungus, Pyrenophora tritici-repentis, reveals transduplication and the impact of repeat elements on pathogenicity and population divergence.</title>
        <authorList>
            <person name="Manning V.A."/>
            <person name="Pandelova I."/>
            <person name="Dhillon B."/>
            <person name="Wilhelm L.J."/>
            <person name="Goodwin S.B."/>
            <person name="Berlin A.M."/>
            <person name="Figueroa M."/>
            <person name="Freitag M."/>
            <person name="Hane J.K."/>
            <person name="Henrissat B."/>
            <person name="Holman W.H."/>
            <person name="Kodira C.D."/>
            <person name="Martin J."/>
            <person name="Oliver R.P."/>
            <person name="Robbertse B."/>
            <person name="Schackwitz W."/>
            <person name="Schwartz D.C."/>
            <person name="Spatafora J.W."/>
            <person name="Turgeon B.G."/>
            <person name="Yandava C."/>
            <person name="Young S."/>
            <person name="Zhou S."/>
            <person name="Zeng Q."/>
            <person name="Grigoriev I.V."/>
            <person name="Ma L.-J."/>
            <person name="Ciuffetti L.M."/>
        </authorList>
    </citation>
    <scope>NUCLEOTIDE SEQUENCE [LARGE SCALE GENOMIC DNA]</scope>
    <source>
        <strain evidence="3">Pt-1C-BFP</strain>
    </source>
</reference>
<evidence type="ECO:0000256" key="1">
    <source>
        <dbReference type="SAM" id="MobiDB-lite"/>
    </source>
</evidence>
<evidence type="ECO:0000313" key="3">
    <source>
        <dbReference type="Proteomes" id="UP000001471"/>
    </source>
</evidence>
<organism evidence="2 3">
    <name type="scientific">Pyrenophora tritici-repentis (strain Pt-1C-BFP)</name>
    <name type="common">Wheat tan spot fungus</name>
    <name type="synonym">Drechslera tritici-repentis</name>
    <dbReference type="NCBI Taxonomy" id="426418"/>
    <lineage>
        <taxon>Eukaryota</taxon>
        <taxon>Fungi</taxon>
        <taxon>Dikarya</taxon>
        <taxon>Ascomycota</taxon>
        <taxon>Pezizomycotina</taxon>
        <taxon>Dothideomycetes</taxon>
        <taxon>Pleosporomycetidae</taxon>
        <taxon>Pleosporales</taxon>
        <taxon>Pleosporineae</taxon>
        <taxon>Pleosporaceae</taxon>
        <taxon>Pyrenophora</taxon>
    </lineage>
</organism>
<feature type="region of interest" description="Disordered" evidence="1">
    <location>
        <begin position="1"/>
        <end position="28"/>
    </location>
</feature>
<evidence type="ECO:0000313" key="2">
    <source>
        <dbReference type="EMBL" id="EDU48196.1"/>
    </source>
</evidence>
<dbReference type="AlphaFoldDB" id="B2W489"/>
<dbReference type="HOGENOM" id="CLU_2607177_0_0_1"/>
<gene>
    <name evidence="2" type="ORF">PTRG_05289</name>
</gene>
<protein>
    <submittedName>
        <fullName evidence="2">Uncharacterized protein</fullName>
    </submittedName>
</protein>
<dbReference type="EMBL" id="DS231618">
    <property type="protein sequence ID" value="EDU48196.1"/>
    <property type="molecule type" value="Genomic_DNA"/>
</dbReference>
<proteinExistence type="predicted"/>
<accession>B2W489</accession>
<dbReference type="InParanoid" id="B2W489"/>